<dbReference type="Gene3D" id="2.40.30.60">
    <property type="entry name" value="RimM"/>
    <property type="match status" value="1"/>
</dbReference>
<keyword evidence="3 5" id="KW-0698">rRNA processing</keyword>
<comment type="subcellular location">
    <subcellularLocation>
        <location evidence="5">Cytoplasm</location>
    </subcellularLocation>
</comment>
<dbReference type="InterPro" id="IPR011961">
    <property type="entry name" value="RimM"/>
</dbReference>
<dbReference type="SUPFAM" id="SSF50346">
    <property type="entry name" value="PRC-barrel domain"/>
    <property type="match status" value="1"/>
</dbReference>
<organism evidence="8 9">
    <name type="scientific">Tectimicrobiota bacterium</name>
    <dbReference type="NCBI Taxonomy" id="2528274"/>
    <lineage>
        <taxon>Bacteria</taxon>
        <taxon>Pseudomonadati</taxon>
        <taxon>Nitrospinota/Tectimicrobiota group</taxon>
        <taxon>Candidatus Tectimicrobiota</taxon>
    </lineage>
</organism>
<feature type="domain" description="Ribosome maturation factor RimM PRC barrel" evidence="7">
    <location>
        <begin position="99"/>
        <end position="148"/>
    </location>
</feature>
<evidence type="ECO:0000256" key="5">
    <source>
        <dbReference type="HAMAP-Rule" id="MF_00014"/>
    </source>
</evidence>
<dbReference type="GO" id="GO:0042274">
    <property type="term" value="P:ribosomal small subunit biogenesis"/>
    <property type="evidence" value="ECO:0007669"/>
    <property type="project" value="UniProtKB-UniRule"/>
</dbReference>
<dbReference type="PANTHER" id="PTHR33692:SF1">
    <property type="entry name" value="RIBOSOME MATURATION FACTOR RIMM"/>
    <property type="match status" value="1"/>
</dbReference>
<dbReference type="GO" id="GO:0005737">
    <property type="term" value="C:cytoplasm"/>
    <property type="evidence" value="ECO:0007669"/>
    <property type="project" value="UniProtKB-SubCell"/>
</dbReference>
<dbReference type="InterPro" id="IPR036976">
    <property type="entry name" value="RimM_N_sf"/>
</dbReference>
<keyword evidence="2 5" id="KW-0690">Ribosome biogenesis</keyword>
<dbReference type="InterPro" id="IPR002676">
    <property type="entry name" value="RimM_N"/>
</dbReference>
<comment type="caution">
    <text evidence="8">The sequence shown here is derived from an EMBL/GenBank/DDBJ whole genome shotgun (WGS) entry which is preliminary data.</text>
</comment>
<dbReference type="Pfam" id="PF01782">
    <property type="entry name" value="RimM"/>
    <property type="match status" value="1"/>
</dbReference>
<dbReference type="AlphaFoldDB" id="A0A932ZUX6"/>
<evidence type="ECO:0000256" key="3">
    <source>
        <dbReference type="ARBA" id="ARBA00022552"/>
    </source>
</evidence>
<keyword evidence="4 5" id="KW-0143">Chaperone</keyword>
<evidence type="ECO:0000313" key="8">
    <source>
        <dbReference type="EMBL" id="MBI4251985.1"/>
    </source>
</evidence>
<evidence type="ECO:0000256" key="1">
    <source>
        <dbReference type="ARBA" id="ARBA00022490"/>
    </source>
</evidence>
<dbReference type="Pfam" id="PF24986">
    <property type="entry name" value="PRC_RimM"/>
    <property type="match status" value="1"/>
</dbReference>
<comment type="similarity">
    <text evidence="5">Belongs to the RimM family.</text>
</comment>
<protein>
    <recommendedName>
        <fullName evidence="5">Ribosome maturation factor RimM</fullName>
    </recommendedName>
</protein>
<dbReference type="InterPro" id="IPR056792">
    <property type="entry name" value="PRC_RimM"/>
</dbReference>
<comment type="function">
    <text evidence="5">An accessory protein needed during the final step in the assembly of 30S ribosomal subunit, possibly for assembly of the head region. Essential for efficient processing of 16S rRNA. May be needed both before and after RbfA during the maturation of 16S rRNA. It has affinity for free ribosomal 30S subunits but not for 70S ribosomes.</text>
</comment>
<evidence type="ECO:0000313" key="9">
    <source>
        <dbReference type="Proteomes" id="UP000752292"/>
    </source>
</evidence>
<dbReference type="Gene3D" id="2.30.30.240">
    <property type="entry name" value="PRC-barrel domain"/>
    <property type="match status" value="1"/>
</dbReference>
<sequence>MSRLVAVGEGVRPQGLNGALRVRPWLEDAAAYRRIGEVFLQSDPGRRLEVESFHLAGKGSVVWKFRGIDTPEEAEALRGAVFLAGRASLPGEAEGVLYWEDFEGTEAVDESGALLGRFEDLLGAGGNDVLLIRTPEEGELLIPALREVLLRREGSRWVVRPPRMEEPAAGEEGGDAL</sequence>
<evidence type="ECO:0000256" key="4">
    <source>
        <dbReference type="ARBA" id="ARBA00023186"/>
    </source>
</evidence>
<comment type="subunit">
    <text evidence="5">Binds ribosomal protein uS19.</text>
</comment>
<dbReference type="NCBIfam" id="TIGR02273">
    <property type="entry name" value="16S_RimM"/>
    <property type="match status" value="1"/>
</dbReference>
<dbReference type="HAMAP" id="MF_00014">
    <property type="entry name" value="Ribosome_mat_RimM"/>
    <property type="match status" value="1"/>
</dbReference>
<proteinExistence type="inferred from homology"/>
<keyword evidence="1 5" id="KW-0963">Cytoplasm</keyword>
<dbReference type="PANTHER" id="PTHR33692">
    <property type="entry name" value="RIBOSOME MATURATION FACTOR RIMM"/>
    <property type="match status" value="1"/>
</dbReference>
<dbReference type="GO" id="GO:0043022">
    <property type="term" value="F:ribosome binding"/>
    <property type="evidence" value="ECO:0007669"/>
    <property type="project" value="InterPro"/>
</dbReference>
<feature type="domain" description="RimM N-terminal" evidence="6">
    <location>
        <begin position="7"/>
        <end position="85"/>
    </location>
</feature>
<dbReference type="InterPro" id="IPR009000">
    <property type="entry name" value="Transl_B-barrel_sf"/>
</dbReference>
<name>A0A932ZUX6_UNCTE</name>
<evidence type="ECO:0000259" key="7">
    <source>
        <dbReference type="Pfam" id="PF24986"/>
    </source>
</evidence>
<accession>A0A932ZUX6</accession>
<dbReference type="GO" id="GO:0006364">
    <property type="term" value="P:rRNA processing"/>
    <property type="evidence" value="ECO:0007669"/>
    <property type="project" value="UniProtKB-UniRule"/>
</dbReference>
<dbReference type="EMBL" id="JACQRX010000261">
    <property type="protein sequence ID" value="MBI4251985.1"/>
    <property type="molecule type" value="Genomic_DNA"/>
</dbReference>
<dbReference type="Proteomes" id="UP000752292">
    <property type="component" value="Unassembled WGS sequence"/>
</dbReference>
<dbReference type="InterPro" id="IPR011033">
    <property type="entry name" value="PRC_barrel-like_sf"/>
</dbReference>
<evidence type="ECO:0000256" key="2">
    <source>
        <dbReference type="ARBA" id="ARBA00022517"/>
    </source>
</evidence>
<evidence type="ECO:0000259" key="6">
    <source>
        <dbReference type="Pfam" id="PF01782"/>
    </source>
</evidence>
<comment type="domain">
    <text evidence="5">The PRC barrel domain binds ribosomal protein uS19.</text>
</comment>
<gene>
    <name evidence="5 8" type="primary">rimM</name>
    <name evidence="8" type="ORF">HY618_05945</name>
</gene>
<dbReference type="SUPFAM" id="SSF50447">
    <property type="entry name" value="Translation proteins"/>
    <property type="match status" value="1"/>
</dbReference>
<reference evidence="8" key="1">
    <citation type="submission" date="2020-07" db="EMBL/GenBank/DDBJ databases">
        <title>Huge and variable diversity of episymbiotic CPR bacteria and DPANN archaea in groundwater ecosystems.</title>
        <authorList>
            <person name="He C.Y."/>
            <person name="Keren R."/>
            <person name="Whittaker M."/>
            <person name="Farag I.F."/>
            <person name="Doudna J."/>
            <person name="Cate J.H.D."/>
            <person name="Banfield J.F."/>
        </authorList>
    </citation>
    <scope>NUCLEOTIDE SEQUENCE</scope>
    <source>
        <strain evidence="8">NC_groundwater_1370_Ag_S-0.2um_69_93</strain>
    </source>
</reference>
<dbReference type="GO" id="GO:0005840">
    <property type="term" value="C:ribosome"/>
    <property type="evidence" value="ECO:0007669"/>
    <property type="project" value="InterPro"/>
</dbReference>